<name>A0A1L5NSP7_9HYPH</name>
<dbReference type="AlphaFoldDB" id="A0A1L5NSP7"/>
<dbReference type="PANTHER" id="PTHR47916">
    <property type="entry name" value="FRUCTOSE-BISPHOSPHATE ALDOLASE CLASS 1"/>
    <property type="match status" value="1"/>
</dbReference>
<dbReference type="InterPro" id="IPR041720">
    <property type="entry name" value="FbaB-like"/>
</dbReference>
<dbReference type="InterPro" id="IPR050456">
    <property type="entry name" value="DeoC/FbaB_aldolase"/>
</dbReference>
<dbReference type="eggNOG" id="COG1830">
    <property type="taxonomic scope" value="Bacteria"/>
</dbReference>
<dbReference type="Proteomes" id="UP000184749">
    <property type="component" value="Plasmid pRgalIE4872d"/>
</dbReference>
<accession>A0A1L5NSP7</accession>
<dbReference type="GO" id="GO:0004332">
    <property type="term" value="F:fructose-bisphosphate aldolase activity"/>
    <property type="evidence" value="ECO:0007669"/>
    <property type="project" value="InterPro"/>
</dbReference>
<dbReference type="InterPro" id="IPR002915">
    <property type="entry name" value="DeoC/FbaB/LacD_aldolase"/>
</dbReference>
<dbReference type="Pfam" id="PF01791">
    <property type="entry name" value="DeoC"/>
    <property type="match status" value="1"/>
</dbReference>
<feature type="active site" description="Schiff-base intermediate with dihydroxyacetone-P" evidence="1">
    <location>
        <position position="178"/>
    </location>
</feature>
<dbReference type="PANTHER" id="PTHR47916:SF1">
    <property type="entry name" value="3-HYDROXY-5-PHOSPHONOOXYPENTANE-2,4-DIONE THIOLASE"/>
    <property type="match status" value="1"/>
</dbReference>
<evidence type="ECO:0000256" key="1">
    <source>
        <dbReference type="PIRSR" id="PIRSR038992-1"/>
    </source>
</evidence>
<keyword evidence="2" id="KW-0614">Plasmid</keyword>
<proteinExistence type="predicted"/>
<feature type="active site" description="Proton donor" evidence="1">
    <location>
        <position position="145"/>
    </location>
</feature>
<sequence>MGLGTKIRLSRLFSHPSGHLFGGAVDHFVGYGNVREGGLADLPGALKRVMAGEPDYISIQPGAARHLWPAYAGKAALVIQAGCFTPDDRIRQLIATPEDAVRYGADALAVAIPVRGNTEGEYIRWLTDTVNAAARFEMPVVAHVYPRDYSDGGKIVFTPDEIAYAVRIGFETGVDVIKVGYTGDFASFQETVATCPVPIVIAGGPKADNLLGALTQTSDALRAGAKGAVVGRNLWGHGDTTMAARAFKLVIHGGIAPQEALAAAGG</sequence>
<gene>
    <name evidence="2" type="ORF">IE4872_PD00387</name>
</gene>
<dbReference type="OrthoDB" id="5915071at2"/>
<dbReference type="PIRSF" id="PIRSF038992">
    <property type="entry name" value="Aldolase_Ia"/>
    <property type="match status" value="1"/>
</dbReference>
<dbReference type="Gene3D" id="3.20.20.70">
    <property type="entry name" value="Aldolase class I"/>
    <property type="match status" value="1"/>
</dbReference>
<reference evidence="2 3" key="1">
    <citation type="submission" date="2016-09" db="EMBL/GenBank/DDBJ databases">
        <title>The complete genome sequences of Rhizobium gallicum, symbiovars gallicum and phaseoli, symbionts associated to common bean (Phaseolus vulgaris).</title>
        <authorList>
            <person name="Bustos P."/>
            <person name="Santamaria R.I."/>
            <person name="Perez-Carrascal O.M."/>
            <person name="Juarez S."/>
            <person name="Lozano L."/>
            <person name="Martinez-Flores I."/>
            <person name="Martinez-Romero E."/>
            <person name="Cevallos M."/>
            <person name="Romero D."/>
            <person name="Davila G."/>
            <person name="Gonzalez V."/>
        </authorList>
    </citation>
    <scope>NUCLEOTIDE SEQUENCE [LARGE SCALE GENOMIC DNA]</scope>
    <source>
        <strain evidence="2 3">IE4872</strain>
        <plasmid evidence="3">prgalie4872d</plasmid>
    </source>
</reference>
<geneLocation type="plasmid" evidence="3">
    <name>prgalie4872d</name>
</geneLocation>
<organism evidence="2 3">
    <name type="scientific">Rhizobium gallicum</name>
    <dbReference type="NCBI Taxonomy" id="56730"/>
    <lineage>
        <taxon>Bacteria</taxon>
        <taxon>Pseudomonadati</taxon>
        <taxon>Pseudomonadota</taxon>
        <taxon>Alphaproteobacteria</taxon>
        <taxon>Hyphomicrobiales</taxon>
        <taxon>Rhizobiaceae</taxon>
        <taxon>Rhizobium/Agrobacterium group</taxon>
        <taxon>Rhizobium</taxon>
    </lineage>
</organism>
<evidence type="ECO:0000313" key="3">
    <source>
        <dbReference type="Proteomes" id="UP000184749"/>
    </source>
</evidence>
<dbReference type="InterPro" id="IPR013785">
    <property type="entry name" value="Aldolase_TIM"/>
</dbReference>
<evidence type="ECO:0000313" key="2">
    <source>
        <dbReference type="EMBL" id="APO70921.1"/>
    </source>
</evidence>
<dbReference type="RefSeq" id="WP_074071341.1">
    <property type="nucleotide sequence ID" value="NZ_CP017105.1"/>
</dbReference>
<protein>
    <submittedName>
        <fullName evidence="2">Deoxyribose-phosphate aldolase/phospho-2-dehydro-3-deoxyheptonate aldolase protein</fullName>
    </submittedName>
</protein>
<dbReference type="CDD" id="cd00958">
    <property type="entry name" value="DhnA"/>
    <property type="match status" value="1"/>
</dbReference>
<dbReference type="SUPFAM" id="SSF51569">
    <property type="entry name" value="Aldolase"/>
    <property type="match status" value="1"/>
</dbReference>
<dbReference type="SMART" id="SM01133">
    <property type="entry name" value="DeoC"/>
    <property type="match status" value="1"/>
</dbReference>
<dbReference type="EMBL" id="CP017105">
    <property type="protein sequence ID" value="APO70921.1"/>
    <property type="molecule type" value="Genomic_DNA"/>
</dbReference>